<gene>
    <name evidence="4" type="ORF">GCM10009850_113950</name>
</gene>
<evidence type="ECO:0000313" key="4">
    <source>
        <dbReference type="EMBL" id="GAA2215927.1"/>
    </source>
</evidence>
<protein>
    <submittedName>
        <fullName evidence="4">BTAD domain-containing putative transcriptional regulator</fullName>
    </submittedName>
</protein>
<dbReference type="SUPFAM" id="SSF52540">
    <property type="entry name" value="P-loop containing nucleoside triphosphate hydrolases"/>
    <property type="match status" value="1"/>
</dbReference>
<keyword evidence="5" id="KW-1185">Reference proteome</keyword>
<dbReference type="InterPro" id="IPR011990">
    <property type="entry name" value="TPR-like_helical_dom_sf"/>
</dbReference>
<dbReference type="SUPFAM" id="SSF48452">
    <property type="entry name" value="TPR-like"/>
    <property type="match status" value="2"/>
</dbReference>
<dbReference type="Pfam" id="PF03704">
    <property type="entry name" value="BTAD"/>
    <property type="match status" value="1"/>
</dbReference>
<keyword evidence="2" id="KW-0804">Transcription</keyword>
<evidence type="ECO:0000313" key="5">
    <source>
        <dbReference type="Proteomes" id="UP001499843"/>
    </source>
</evidence>
<dbReference type="InterPro" id="IPR051677">
    <property type="entry name" value="AfsR-DnrI-RedD_regulator"/>
</dbReference>
<dbReference type="PRINTS" id="PR00364">
    <property type="entry name" value="DISEASERSIST"/>
</dbReference>
<proteinExistence type="predicted"/>
<accession>A0ABN3D299</accession>
<dbReference type="InterPro" id="IPR027417">
    <property type="entry name" value="P-loop_NTPase"/>
</dbReference>
<keyword evidence="1" id="KW-0805">Transcription regulation</keyword>
<dbReference type="PANTHER" id="PTHR35807">
    <property type="entry name" value="TRANSCRIPTIONAL REGULATOR REDD-RELATED"/>
    <property type="match status" value="1"/>
</dbReference>
<dbReference type="Proteomes" id="UP001499843">
    <property type="component" value="Unassembled WGS sequence"/>
</dbReference>
<evidence type="ECO:0000256" key="1">
    <source>
        <dbReference type="ARBA" id="ARBA00023015"/>
    </source>
</evidence>
<evidence type="ECO:0000256" key="2">
    <source>
        <dbReference type="ARBA" id="ARBA00023163"/>
    </source>
</evidence>
<dbReference type="Gene3D" id="1.10.10.10">
    <property type="entry name" value="Winged helix-like DNA-binding domain superfamily/Winged helix DNA-binding domain"/>
    <property type="match status" value="1"/>
</dbReference>
<dbReference type="RefSeq" id="WP_344495057.1">
    <property type="nucleotide sequence ID" value="NZ_BAAAQX010000057.1"/>
</dbReference>
<dbReference type="CDD" id="cd15831">
    <property type="entry name" value="BTAD"/>
    <property type="match status" value="1"/>
</dbReference>
<dbReference type="SMART" id="SM01043">
    <property type="entry name" value="BTAD"/>
    <property type="match status" value="1"/>
</dbReference>
<sequence length="914" mass="98050">MHFGILGQPAIWRHDNEIRLTTRRSRAVLAHLLLSPGHSASAENLMHAIYGDNPAKSARNQVHRGVGELRRCGVTIDVQDNVYRLDATPETIDAFVFMRMYDQAGRQTSEGEHAKAAETLGAALELWRGPALSGLDSEAFLTEAALWNERRLAAVEARVDALLVLGRHRELIAELQHLTDQHPLKERFHAQLMIALYRSHRASEALQVFTDLKERLLGELGTDPSPALSDLRLRILRQDVVLDSEDLDADVPRQLPARPGVLPGREGEVRGLVEALTEQPASPLVVITGAPGVGKTALALEAAHRVSGGFPDGQLYADDLGDPAQVLAGFLVALGVAAEEVPDGAGARAALLRSVLAVRRVLIVLDGVTEAGQVLPFLPGRSGSAVLVTSGFPLALPRDTVTVDVAALDDRAARALLATGAGPRRMRAEPAAADQIVRLCAGLPAALNILAAKLAARPQLSLQRLADRLAEPSRIMGELRHGGEGIMSTLMRGYHELPPKPRSLVRRIGYHGISEITTTTAAALADVSLDTAEVMLEELSETHFVKPLASGFRYRCHELILGFGHARARAEDDQRELDAAVERAFGAWLALTDAAHESMRGKDGSIPRGTTPRFRPTGAPAWTGQGSAWFEAHIDAHVALVRRAVSRPETCWELAVAPLALFEGGARFDTWLESHQIALAAVAKGANVRGQAVLTYSLGYRALLVGDHIGAARQLREALTLFQRLGDEQGSGLTLNLIGDLDRMHRTPATARETYQEAAAALHRSGDAIAEAESLVGLATVLQSTGDEAGSQSCLERALSLCREAGSLRSEARIRRAVAMHATKAGTPEKACPELIEALEIAIHIGDRVVQSDILLDLGTTRILLGDPLAAFDDLATAEEIARAAGMERTARRAKLARAFINGGGLGLHPAPRT</sequence>
<evidence type="ECO:0000259" key="3">
    <source>
        <dbReference type="SMART" id="SM01043"/>
    </source>
</evidence>
<name>A0ABN3D299_9ACTN</name>
<comment type="caution">
    <text evidence="4">The sequence shown here is derived from an EMBL/GenBank/DDBJ whole genome shotgun (WGS) entry which is preliminary data.</text>
</comment>
<dbReference type="InterPro" id="IPR036388">
    <property type="entry name" value="WH-like_DNA-bd_sf"/>
</dbReference>
<feature type="domain" description="Bacterial transcriptional activator" evidence="3">
    <location>
        <begin position="92"/>
        <end position="236"/>
    </location>
</feature>
<dbReference type="Gene3D" id="3.40.50.300">
    <property type="entry name" value="P-loop containing nucleotide triphosphate hydrolases"/>
    <property type="match status" value="1"/>
</dbReference>
<dbReference type="PANTHER" id="PTHR35807:SF1">
    <property type="entry name" value="TRANSCRIPTIONAL REGULATOR REDD"/>
    <property type="match status" value="1"/>
</dbReference>
<dbReference type="InterPro" id="IPR016032">
    <property type="entry name" value="Sig_transdc_resp-reg_C-effctor"/>
</dbReference>
<dbReference type="InterPro" id="IPR005158">
    <property type="entry name" value="BTAD"/>
</dbReference>
<reference evidence="4 5" key="1">
    <citation type="journal article" date="2019" name="Int. J. Syst. Evol. Microbiol.">
        <title>The Global Catalogue of Microorganisms (GCM) 10K type strain sequencing project: providing services to taxonomists for standard genome sequencing and annotation.</title>
        <authorList>
            <consortium name="The Broad Institute Genomics Platform"/>
            <consortium name="The Broad Institute Genome Sequencing Center for Infectious Disease"/>
            <person name="Wu L."/>
            <person name="Ma J."/>
        </authorList>
    </citation>
    <scope>NUCLEOTIDE SEQUENCE [LARGE SCALE GENOMIC DNA]</scope>
    <source>
        <strain evidence="4 5">JCM 16114</strain>
    </source>
</reference>
<dbReference type="EMBL" id="BAAAQX010000057">
    <property type="protein sequence ID" value="GAA2215927.1"/>
    <property type="molecule type" value="Genomic_DNA"/>
</dbReference>
<dbReference type="SUPFAM" id="SSF46894">
    <property type="entry name" value="C-terminal effector domain of the bipartite response regulators"/>
    <property type="match status" value="1"/>
</dbReference>
<organism evidence="4 5">
    <name type="scientific">Nonomuraea monospora</name>
    <dbReference type="NCBI Taxonomy" id="568818"/>
    <lineage>
        <taxon>Bacteria</taxon>
        <taxon>Bacillati</taxon>
        <taxon>Actinomycetota</taxon>
        <taxon>Actinomycetes</taxon>
        <taxon>Streptosporangiales</taxon>
        <taxon>Streptosporangiaceae</taxon>
        <taxon>Nonomuraea</taxon>
    </lineage>
</organism>
<dbReference type="Gene3D" id="1.25.40.10">
    <property type="entry name" value="Tetratricopeptide repeat domain"/>
    <property type="match status" value="2"/>
</dbReference>